<dbReference type="InterPro" id="IPR029060">
    <property type="entry name" value="PIN-like_dom_sf"/>
</dbReference>
<evidence type="ECO:0000256" key="1">
    <source>
        <dbReference type="ARBA" id="ARBA00022649"/>
    </source>
</evidence>
<dbReference type="Pfam" id="PF01850">
    <property type="entry name" value="PIN"/>
    <property type="match status" value="1"/>
</dbReference>
<keyword evidence="1 5" id="KW-1277">Toxin-antitoxin system</keyword>
<dbReference type="InterPro" id="IPR022907">
    <property type="entry name" value="VapC_family"/>
</dbReference>
<sequence>MIITDTGAFIALLSERDEDHAIAQQAFIELSEGFITTYPVLTETCYLLARSVGQTAARAFLQSIVRNAAEVFHLQNSHLDRMIVLMKKYEDLPMDFADASLVLLAEELGHGRILTTDRRDFSVYRWRDTQSFENLLLSN</sequence>
<dbReference type="GO" id="GO:0090729">
    <property type="term" value="F:toxin activity"/>
    <property type="evidence" value="ECO:0007669"/>
    <property type="project" value="UniProtKB-KW"/>
</dbReference>
<comment type="cofactor">
    <cofactor evidence="5">
        <name>Mg(2+)</name>
        <dbReference type="ChEBI" id="CHEBI:18420"/>
    </cofactor>
</comment>
<keyword evidence="5" id="KW-0800">Toxin</keyword>
<feature type="domain" description="PIN" evidence="6">
    <location>
        <begin position="2"/>
        <end position="122"/>
    </location>
</feature>
<evidence type="ECO:0000256" key="3">
    <source>
        <dbReference type="ARBA" id="ARBA00022723"/>
    </source>
</evidence>
<comment type="similarity">
    <text evidence="5">Belongs to the PINc/VapC protein family.</text>
</comment>
<dbReference type="HAMAP" id="MF_00265">
    <property type="entry name" value="VapC_Nob1"/>
    <property type="match status" value="1"/>
</dbReference>
<dbReference type="AlphaFoldDB" id="A0A0P7YRQ1"/>
<dbReference type="GO" id="GO:0004521">
    <property type="term" value="F:RNA endonuclease activity"/>
    <property type="evidence" value="ECO:0007669"/>
    <property type="project" value="InterPro"/>
</dbReference>
<comment type="caution">
    <text evidence="7">The sequence shown here is derived from an EMBL/GenBank/DDBJ whole genome shotgun (WGS) entry which is preliminary data.</text>
</comment>
<keyword evidence="2 5" id="KW-0540">Nuclease</keyword>
<dbReference type="SUPFAM" id="SSF88723">
    <property type="entry name" value="PIN domain-like"/>
    <property type="match status" value="1"/>
</dbReference>
<keyword evidence="5" id="KW-0460">Magnesium</keyword>
<dbReference type="PANTHER" id="PTHR42188">
    <property type="entry name" value="23S RRNA-SPECIFIC ENDONUCLEASE VAPC20"/>
    <property type="match status" value="1"/>
</dbReference>
<dbReference type="Gene3D" id="3.40.50.1010">
    <property type="entry name" value="5'-nuclease"/>
    <property type="match status" value="1"/>
</dbReference>
<evidence type="ECO:0000256" key="4">
    <source>
        <dbReference type="ARBA" id="ARBA00022801"/>
    </source>
</evidence>
<gene>
    <name evidence="5" type="primary">vapC</name>
    <name evidence="7" type="ORF">HLUCCA11_19905</name>
</gene>
<accession>A0A0P7YRQ1</accession>
<evidence type="ECO:0000313" key="8">
    <source>
        <dbReference type="Proteomes" id="UP000050465"/>
    </source>
</evidence>
<dbReference type="EMBL" id="LJZR01000040">
    <property type="protein sequence ID" value="KPQ33027.1"/>
    <property type="molecule type" value="Genomic_DNA"/>
</dbReference>
<dbReference type="GO" id="GO:0016075">
    <property type="term" value="P:rRNA catabolic process"/>
    <property type="evidence" value="ECO:0007669"/>
    <property type="project" value="TreeGrafter"/>
</dbReference>
<dbReference type="PANTHER" id="PTHR42188:SF1">
    <property type="entry name" value="23S RRNA-SPECIFIC ENDONUCLEASE VAPC20"/>
    <property type="match status" value="1"/>
</dbReference>
<name>A0A0P7YRQ1_9CYAN</name>
<keyword evidence="4 5" id="KW-0378">Hydrolase</keyword>
<dbReference type="STRING" id="1666911.HLUCCA11_19905"/>
<feature type="binding site" evidence="5">
    <location>
        <position position="98"/>
    </location>
    <ligand>
        <name>Mg(2+)</name>
        <dbReference type="ChEBI" id="CHEBI:18420"/>
    </ligand>
</feature>
<keyword evidence="3 5" id="KW-0479">Metal-binding</keyword>
<dbReference type="GO" id="GO:0016787">
    <property type="term" value="F:hydrolase activity"/>
    <property type="evidence" value="ECO:0007669"/>
    <property type="project" value="UniProtKB-KW"/>
</dbReference>
<evidence type="ECO:0000256" key="2">
    <source>
        <dbReference type="ARBA" id="ARBA00022722"/>
    </source>
</evidence>
<dbReference type="InterPro" id="IPR002716">
    <property type="entry name" value="PIN_dom"/>
</dbReference>
<organism evidence="7 8">
    <name type="scientific">Phormidesmis priestleyi Ana</name>
    <dbReference type="NCBI Taxonomy" id="1666911"/>
    <lineage>
        <taxon>Bacteria</taxon>
        <taxon>Bacillati</taxon>
        <taxon>Cyanobacteriota</taxon>
        <taxon>Cyanophyceae</taxon>
        <taxon>Leptolyngbyales</taxon>
        <taxon>Leptolyngbyaceae</taxon>
        <taxon>Phormidesmis</taxon>
    </lineage>
</organism>
<proteinExistence type="inferred from homology"/>
<feature type="binding site" evidence="5">
    <location>
        <position position="5"/>
    </location>
    <ligand>
        <name>Mg(2+)</name>
        <dbReference type="ChEBI" id="CHEBI:18420"/>
    </ligand>
</feature>
<dbReference type="InterPro" id="IPR039018">
    <property type="entry name" value="VapC20-like"/>
</dbReference>
<evidence type="ECO:0000313" key="7">
    <source>
        <dbReference type="EMBL" id="KPQ33027.1"/>
    </source>
</evidence>
<dbReference type="Proteomes" id="UP000050465">
    <property type="component" value="Unassembled WGS sequence"/>
</dbReference>
<evidence type="ECO:0000256" key="5">
    <source>
        <dbReference type="HAMAP-Rule" id="MF_00265"/>
    </source>
</evidence>
<dbReference type="GO" id="GO:0000287">
    <property type="term" value="F:magnesium ion binding"/>
    <property type="evidence" value="ECO:0007669"/>
    <property type="project" value="UniProtKB-UniRule"/>
</dbReference>
<dbReference type="PATRIC" id="fig|1666911.3.peg.2337"/>
<comment type="function">
    <text evidence="5">Toxic component of a toxin-antitoxin (TA) system. An RNase.</text>
</comment>
<reference evidence="7 8" key="1">
    <citation type="submission" date="2015-09" db="EMBL/GenBank/DDBJ databases">
        <title>Identification and resolution of microdiversity through metagenomic sequencing of parallel consortia.</title>
        <authorList>
            <person name="Nelson W.C."/>
            <person name="Romine M.F."/>
            <person name="Lindemann S.R."/>
        </authorList>
    </citation>
    <scope>NUCLEOTIDE SEQUENCE [LARGE SCALE GENOMIC DNA]</scope>
    <source>
        <strain evidence="7">Ana</strain>
    </source>
</reference>
<protein>
    <recommendedName>
        <fullName evidence="5">Ribonuclease VapC</fullName>
        <shortName evidence="5">RNase VapC</shortName>
        <ecNumber evidence="5">3.1.-.-</ecNumber>
    </recommendedName>
    <alternativeName>
        <fullName evidence="5">Toxin VapC</fullName>
    </alternativeName>
</protein>
<evidence type="ECO:0000259" key="6">
    <source>
        <dbReference type="Pfam" id="PF01850"/>
    </source>
</evidence>
<dbReference type="EC" id="3.1.-.-" evidence="5"/>